<geneLocation type="plasmid" evidence="2">
    <name>pp97_a</name>
</geneLocation>
<dbReference type="Proteomes" id="UP000183859">
    <property type="component" value="Plasmid pP97_a"/>
</dbReference>
<dbReference type="OrthoDB" id="2933883at2"/>
<dbReference type="AlphaFoldDB" id="A0A1L3IA83"/>
<keyword evidence="1" id="KW-0614">Plasmid</keyword>
<sequence length="200" mass="21800">MDVQFETNSDVGYIPDAETFAWVKQVHTLGPTGTNCERAALSWALRRCQNASVKLHRTMEQAADSVACQDGAVLVGVVAYPHLHSIIYAHIQKMKLLDVFIMNTDNMVLASRTGAEPLTCATHPAPEKLLPTKVERRFVSSNVVAARDCAEGHADGCITTLCAAEKFGLPILRKFGPVPMGFTIHGPLEKRACQDCTQHA</sequence>
<gene>
    <name evidence="1" type="primary">tdaC</name>
    <name evidence="1" type="ORF">PhaeoP97_03646</name>
</gene>
<accession>A0A1L3IA83</accession>
<proteinExistence type="predicted"/>
<dbReference type="KEGG" id="php:PhaeoP97_03646"/>
<evidence type="ECO:0000313" key="2">
    <source>
        <dbReference type="Proteomes" id="UP000183859"/>
    </source>
</evidence>
<dbReference type="RefSeq" id="WP_083570447.1">
    <property type="nucleotide sequence ID" value="NZ_CP016365.1"/>
</dbReference>
<name>A0A1L3IA83_9RHOB</name>
<keyword evidence="2" id="KW-1185">Reference proteome</keyword>
<protein>
    <submittedName>
        <fullName evidence="1">Prephenate dehydratase TdaC</fullName>
    </submittedName>
</protein>
<evidence type="ECO:0000313" key="1">
    <source>
        <dbReference type="EMBL" id="APG48998.1"/>
    </source>
</evidence>
<dbReference type="EMBL" id="CP016365">
    <property type="protein sequence ID" value="APG48998.1"/>
    <property type="molecule type" value="Genomic_DNA"/>
</dbReference>
<reference evidence="2" key="1">
    <citation type="submission" date="2016-07" db="EMBL/GenBank/DDBJ databases">
        <title>Phaeobacter portensis sp. nov., a tropodithietic acid producing bacterium isolated from a German harbor.</title>
        <authorList>
            <person name="Freese H.M."/>
            <person name="Bunk B."/>
            <person name="Breider S."/>
            <person name="Brinkhoff T."/>
        </authorList>
    </citation>
    <scope>NUCLEOTIDE SEQUENCE [LARGE SCALE GENOMIC DNA]</scope>
    <source>
        <strain evidence="2">P97</strain>
        <plasmid evidence="2">pp97_a</plasmid>
    </source>
</reference>
<organism evidence="1 2">
    <name type="scientific">Phaeobacter porticola</name>
    <dbReference type="NCBI Taxonomy" id="1844006"/>
    <lineage>
        <taxon>Bacteria</taxon>
        <taxon>Pseudomonadati</taxon>
        <taxon>Pseudomonadota</taxon>
        <taxon>Alphaproteobacteria</taxon>
        <taxon>Rhodobacterales</taxon>
        <taxon>Roseobacteraceae</taxon>
        <taxon>Phaeobacter</taxon>
    </lineage>
</organism>